<proteinExistence type="predicted"/>
<dbReference type="SUPFAM" id="SSF159245">
    <property type="entry name" value="AttH-like"/>
    <property type="match status" value="1"/>
</dbReference>
<reference evidence="2 3" key="1">
    <citation type="submission" date="2024-07" db="EMBL/GenBank/DDBJ databases">
        <title>Section-level genome sequencing and comparative genomics of Aspergillus sections Usti and Cavernicolus.</title>
        <authorList>
            <consortium name="Lawrence Berkeley National Laboratory"/>
            <person name="Nybo J.L."/>
            <person name="Vesth T.C."/>
            <person name="Theobald S."/>
            <person name="Frisvad J.C."/>
            <person name="Larsen T.O."/>
            <person name="Kjaerboelling I."/>
            <person name="Rothschild-Mancinelli K."/>
            <person name="Lyhne E.K."/>
            <person name="Kogle M.E."/>
            <person name="Barry K."/>
            <person name="Clum A."/>
            <person name="Na H."/>
            <person name="Ledsgaard L."/>
            <person name="Lin J."/>
            <person name="Lipzen A."/>
            <person name="Kuo A."/>
            <person name="Riley R."/>
            <person name="Mondo S."/>
            <person name="LaButti K."/>
            <person name="Haridas S."/>
            <person name="Pangalinan J."/>
            <person name="Salamov A.A."/>
            <person name="Simmons B.A."/>
            <person name="Magnuson J.K."/>
            <person name="Chen J."/>
            <person name="Drula E."/>
            <person name="Henrissat B."/>
            <person name="Wiebenga A."/>
            <person name="Lubbers R.J."/>
            <person name="Gomes A.C."/>
            <person name="Makela M.R."/>
            <person name="Stajich J."/>
            <person name="Grigoriev I.V."/>
            <person name="Mortensen U.H."/>
            <person name="De vries R.P."/>
            <person name="Baker S.E."/>
            <person name="Andersen M.R."/>
        </authorList>
    </citation>
    <scope>NUCLEOTIDE SEQUENCE [LARGE SCALE GENOMIC DNA]</scope>
    <source>
        <strain evidence="2 3">CBS 600.67</strain>
    </source>
</reference>
<comment type="caution">
    <text evidence="2">The sequence shown here is derived from an EMBL/GenBank/DDBJ whole genome shotgun (WGS) entry which is preliminary data.</text>
</comment>
<feature type="region of interest" description="Disordered" evidence="1">
    <location>
        <begin position="1"/>
        <end position="23"/>
    </location>
</feature>
<protein>
    <submittedName>
        <fullName evidence="2">Uncharacterized protein</fullName>
    </submittedName>
</protein>
<keyword evidence="3" id="KW-1185">Reference proteome</keyword>
<feature type="compositionally biased region" description="Polar residues" evidence="1">
    <location>
        <begin position="1"/>
        <end position="13"/>
    </location>
</feature>
<organism evidence="2 3">
    <name type="scientific">Aspergillus cavernicola</name>
    <dbReference type="NCBI Taxonomy" id="176166"/>
    <lineage>
        <taxon>Eukaryota</taxon>
        <taxon>Fungi</taxon>
        <taxon>Dikarya</taxon>
        <taxon>Ascomycota</taxon>
        <taxon>Pezizomycotina</taxon>
        <taxon>Eurotiomycetes</taxon>
        <taxon>Eurotiomycetidae</taxon>
        <taxon>Eurotiales</taxon>
        <taxon>Aspergillaceae</taxon>
        <taxon>Aspergillus</taxon>
        <taxon>Aspergillus subgen. Nidulantes</taxon>
    </lineage>
</organism>
<evidence type="ECO:0000313" key="3">
    <source>
        <dbReference type="Proteomes" id="UP001610335"/>
    </source>
</evidence>
<evidence type="ECO:0000313" key="2">
    <source>
        <dbReference type="EMBL" id="KAL2823597.1"/>
    </source>
</evidence>
<gene>
    <name evidence="2" type="ORF">BDW59DRAFT_163174</name>
</gene>
<evidence type="ECO:0000256" key="1">
    <source>
        <dbReference type="SAM" id="MobiDB-lite"/>
    </source>
</evidence>
<sequence>MVNDNSIMASTCGPTRLQDQKPLVPENYPNDLFNDMGFVLRARSDEGHDIHLWMFMYRQLGKAVIIDNEVCQTLLVNVNFDDEEKRTMHDTSFVNKGQNIDDYNKVGTLRFMDSESTVTWSLNGRVFESQPPKWRVKGEHAGVDVDLVFSQRGDAFYHCGEFSNIKNDQGIAGFIVHCYAKGTVTVNQKTYTISHGHGVHERILMGGLVPDRLGSMAGRGSNWLHGWGKDLSFYILTRDVSQSSTFMLNIDGETLASVGDDVSIQEAEHWLDPKSNQMNPRKWRIHAMTGKGKLDATVTAYGRAYYTWTRAGGTLVVHQYVADCEARFTRTDGTVIEEREMLASLEYMRTLYHQKT</sequence>
<name>A0ABR4I775_9EURO</name>
<dbReference type="EMBL" id="JBFXLS010000051">
    <property type="protein sequence ID" value="KAL2823597.1"/>
    <property type="molecule type" value="Genomic_DNA"/>
</dbReference>
<accession>A0ABR4I775</accession>
<dbReference type="Proteomes" id="UP001610335">
    <property type="component" value="Unassembled WGS sequence"/>
</dbReference>